<feature type="domain" description="ABC transmembrane type-1" evidence="9">
    <location>
        <begin position="95"/>
        <end position="306"/>
    </location>
</feature>
<evidence type="ECO:0000313" key="10">
    <source>
        <dbReference type="EMBL" id="GAA3953091.1"/>
    </source>
</evidence>
<dbReference type="SUPFAM" id="SSF161098">
    <property type="entry name" value="MetI-like"/>
    <property type="match status" value="1"/>
</dbReference>
<dbReference type="Pfam" id="PF19300">
    <property type="entry name" value="BPD_transp_1_N"/>
    <property type="match status" value="1"/>
</dbReference>
<dbReference type="InterPro" id="IPR035906">
    <property type="entry name" value="MetI-like_sf"/>
</dbReference>
<dbReference type="CDD" id="cd06261">
    <property type="entry name" value="TM_PBP2"/>
    <property type="match status" value="1"/>
</dbReference>
<keyword evidence="3" id="KW-1003">Cell membrane</keyword>
<keyword evidence="4 8" id="KW-0812">Transmembrane</keyword>
<evidence type="ECO:0000256" key="8">
    <source>
        <dbReference type="RuleBase" id="RU363032"/>
    </source>
</evidence>
<dbReference type="Gene3D" id="1.10.3720.10">
    <property type="entry name" value="MetI-like"/>
    <property type="match status" value="1"/>
</dbReference>
<comment type="caution">
    <text evidence="10">The sequence shown here is derived from an EMBL/GenBank/DDBJ whole genome shotgun (WGS) entry which is preliminary data.</text>
</comment>
<keyword evidence="2 8" id="KW-0813">Transport</keyword>
<evidence type="ECO:0000256" key="7">
    <source>
        <dbReference type="ARBA" id="ARBA00024202"/>
    </source>
</evidence>
<keyword evidence="5 8" id="KW-1133">Transmembrane helix</keyword>
<evidence type="ECO:0000256" key="3">
    <source>
        <dbReference type="ARBA" id="ARBA00022475"/>
    </source>
</evidence>
<dbReference type="PROSITE" id="PS50928">
    <property type="entry name" value="ABC_TM1"/>
    <property type="match status" value="1"/>
</dbReference>
<comment type="subcellular location">
    <subcellularLocation>
        <location evidence="1 8">Cell membrane</location>
        <topology evidence="1 8">Multi-pass membrane protein</topology>
    </subcellularLocation>
</comment>
<evidence type="ECO:0000256" key="2">
    <source>
        <dbReference type="ARBA" id="ARBA00022448"/>
    </source>
</evidence>
<evidence type="ECO:0000259" key="9">
    <source>
        <dbReference type="PROSITE" id="PS50928"/>
    </source>
</evidence>
<evidence type="ECO:0000256" key="5">
    <source>
        <dbReference type="ARBA" id="ARBA00022989"/>
    </source>
</evidence>
<feature type="transmembrane region" description="Helical" evidence="8">
    <location>
        <begin position="283"/>
        <end position="306"/>
    </location>
</feature>
<dbReference type="PANTHER" id="PTHR43163">
    <property type="entry name" value="DIPEPTIDE TRANSPORT SYSTEM PERMEASE PROTEIN DPPB-RELATED"/>
    <property type="match status" value="1"/>
</dbReference>
<evidence type="ECO:0000256" key="4">
    <source>
        <dbReference type="ARBA" id="ARBA00022692"/>
    </source>
</evidence>
<dbReference type="Pfam" id="PF00528">
    <property type="entry name" value="BPD_transp_1"/>
    <property type="match status" value="1"/>
</dbReference>
<evidence type="ECO:0000313" key="11">
    <source>
        <dbReference type="Proteomes" id="UP001501337"/>
    </source>
</evidence>
<feature type="transmembrane region" description="Helical" evidence="8">
    <location>
        <begin position="240"/>
        <end position="263"/>
    </location>
</feature>
<dbReference type="Proteomes" id="UP001501337">
    <property type="component" value="Unassembled WGS sequence"/>
</dbReference>
<dbReference type="InterPro" id="IPR000515">
    <property type="entry name" value="MetI-like"/>
</dbReference>
<reference evidence="11" key="1">
    <citation type="journal article" date="2019" name="Int. J. Syst. Evol. Microbiol.">
        <title>The Global Catalogue of Microorganisms (GCM) 10K type strain sequencing project: providing services to taxonomists for standard genome sequencing and annotation.</title>
        <authorList>
            <consortium name="The Broad Institute Genomics Platform"/>
            <consortium name="The Broad Institute Genome Sequencing Center for Infectious Disease"/>
            <person name="Wu L."/>
            <person name="Ma J."/>
        </authorList>
    </citation>
    <scope>NUCLEOTIDE SEQUENCE [LARGE SCALE GENOMIC DNA]</scope>
    <source>
        <strain evidence="11">JCM 17555</strain>
    </source>
</reference>
<evidence type="ECO:0000256" key="1">
    <source>
        <dbReference type="ARBA" id="ARBA00004651"/>
    </source>
</evidence>
<keyword evidence="11" id="KW-1185">Reference proteome</keyword>
<comment type="similarity">
    <text evidence="7">Belongs to the binding-protein-dependent transport system permease family. OppBC subfamily.</text>
</comment>
<feature type="transmembrane region" description="Helical" evidence="8">
    <location>
        <begin position="131"/>
        <end position="155"/>
    </location>
</feature>
<feature type="transmembrane region" description="Helical" evidence="8">
    <location>
        <begin position="175"/>
        <end position="198"/>
    </location>
</feature>
<dbReference type="PANTHER" id="PTHR43163:SF6">
    <property type="entry name" value="DIPEPTIDE TRANSPORT SYSTEM PERMEASE PROTEIN DPPB-RELATED"/>
    <property type="match status" value="1"/>
</dbReference>
<gene>
    <name evidence="10" type="ORF">GCM10022278_10010</name>
</gene>
<dbReference type="RefSeq" id="WP_344803955.1">
    <property type="nucleotide sequence ID" value="NZ_BAABBO010000002.1"/>
</dbReference>
<protein>
    <submittedName>
        <fullName evidence="10">ABC transporter permease</fullName>
    </submittedName>
</protein>
<evidence type="ECO:0000256" key="6">
    <source>
        <dbReference type="ARBA" id="ARBA00023136"/>
    </source>
</evidence>
<dbReference type="EMBL" id="BAABBO010000002">
    <property type="protein sequence ID" value="GAA3953091.1"/>
    <property type="molecule type" value="Genomic_DNA"/>
</dbReference>
<feature type="transmembrane region" description="Helical" evidence="8">
    <location>
        <begin position="95"/>
        <end position="119"/>
    </location>
</feature>
<accession>A0ABP7NU17</accession>
<feature type="transmembrane region" description="Helical" evidence="8">
    <location>
        <begin position="12"/>
        <end position="30"/>
    </location>
</feature>
<proteinExistence type="inferred from homology"/>
<sequence>MARFILMRLLQMIPVLLGVSFVVFISVYLVPGDVARTLLGYQASETAVQALREEMGLNRPMLVQYWIWLSDLLRLDLGFSGALRMPVAEVLGGKIVNSLVLMGFSLFLVVAIGFVLSTYAATRFRKLGDRLTVFATLVMASVPTFWLGILLLYVFSIQLQLFPISGMYDMYDPGGFWQLLHHATLPAVATAASAIAIVTRVSRSAMIDVNSRTYMRAIRSRGITPARVNYVHMVRNALPAFVNISGLQVGYLFGSAIFSEIIFNWPGIGLQLYNAILQRDAPMIQGCSLVIALTFVISNFLADLIVRMLDAGKR</sequence>
<name>A0ABP7NU17_9GAMM</name>
<dbReference type="InterPro" id="IPR045621">
    <property type="entry name" value="BPD_transp_1_N"/>
</dbReference>
<keyword evidence="6 8" id="KW-0472">Membrane</keyword>
<organism evidence="10 11">
    <name type="scientific">Allohahella marinimesophila</name>
    <dbReference type="NCBI Taxonomy" id="1054972"/>
    <lineage>
        <taxon>Bacteria</taxon>
        <taxon>Pseudomonadati</taxon>
        <taxon>Pseudomonadota</taxon>
        <taxon>Gammaproteobacteria</taxon>
        <taxon>Oceanospirillales</taxon>
        <taxon>Hahellaceae</taxon>
        <taxon>Allohahella</taxon>
    </lineage>
</organism>